<comment type="caution">
    <text evidence="2">The sequence shown here is derived from an EMBL/GenBank/DDBJ whole genome shotgun (WGS) entry which is preliminary data.</text>
</comment>
<dbReference type="STRING" id="1798525.A3G90_04440"/>
<keyword evidence="1" id="KW-1133">Transmembrane helix</keyword>
<evidence type="ECO:0000256" key="1">
    <source>
        <dbReference type="SAM" id="Phobius"/>
    </source>
</evidence>
<evidence type="ECO:0000313" key="2">
    <source>
        <dbReference type="EMBL" id="OGG85274.1"/>
    </source>
</evidence>
<gene>
    <name evidence="2" type="ORF">A3G90_04440</name>
</gene>
<feature type="transmembrane region" description="Helical" evidence="1">
    <location>
        <begin position="6"/>
        <end position="30"/>
    </location>
</feature>
<dbReference type="Proteomes" id="UP000177325">
    <property type="component" value="Unassembled WGS sequence"/>
</dbReference>
<name>A0A1F6FHE0_9BACT</name>
<feature type="transmembrane region" description="Helical" evidence="1">
    <location>
        <begin position="42"/>
        <end position="60"/>
    </location>
</feature>
<proteinExistence type="predicted"/>
<reference evidence="2 3" key="1">
    <citation type="journal article" date="2016" name="Nat. Commun.">
        <title>Thousands of microbial genomes shed light on interconnected biogeochemical processes in an aquifer system.</title>
        <authorList>
            <person name="Anantharaman K."/>
            <person name="Brown C.T."/>
            <person name="Hug L.A."/>
            <person name="Sharon I."/>
            <person name="Castelle C.J."/>
            <person name="Probst A.J."/>
            <person name="Thomas B.C."/>
            <person name="Singh A."/>
            <person name="Wilkins M.J."/>
            <person name="Karaoz U."/>
            <person name="Brodie E.L."/>
            <person name="Williams K.H."/>
            <person name="Hubbard S.S."/>
            <person name="Banfield J.F."/>
        </authorList>
    </citation>
    <scope>NUCLEOTIDE SEQUENCE [LARGE SCALE GENOMIC DNA]</scope>
</reference>
<dbReference type="EMBL" id="MFMM01000001">
    <property type="protein sequence ID" value="OGG85274.1"/>
    <property type="molecule type" value="Genomic_DNA"/>
</dbReference>
<accession>A0A1F6FHE0</accession>
<sequence length="65" mass="7166">MNFFEIFLPVLAALWLICSLIALPSIIAICREDKVVSTSVKITSVIFVVLLGPYSIGLILDKNKD</sequence>
<evidence type="ECO:0000313" key="3">
    <source>
        <dbReference type="Proteomes" id="UP000177325"/>
    </source>
</evidence>
<keyword evidence="1" id="KW-0472">Membrane</keyword>
<organism evidence="2 3">
    <name type="scientific">Candidatus Kaiserbacteria bacterium RIFCSPLOWO2_12_FULL_45_26</name>
    <dbReference type="NCBI Taxonomy" id="1798525"/>
    <lineage>
        <taxon>Bacteria</taxon>
        <taxon>Candidatus Kaiseribacteriota</taxon>
    </lineage>
</organism>
<protein>
    <submittedName>
        <fullName evidence="2">Uncharacterized protein</fullName>
    </submittedName>
</protein>
<keyword evidence="1" id="KW-0812">Transmembrane</keyword>
<dbReference type="AlphaFoldDB" id="A0A1F6FHE0"/>